<sequence>MPCENGELACYPGPPDQPRFEPRDNVQRCPSSGLEDIAVSTCEFHTSGEGIVDSDSCNWTVSSGWKARQKIDGSGVYDIIYSAAGGNSTFLLSEIEEDVKSLCMEIQFAVPDGVSDLKNVFLVHILHNGSRTLWGEAYNHDGQERTVWKRNYFVGPLPVMEDREIQITATAKGLKIDYIYIKKSDKTETTILPEVTTEKDWDTLFSCPSSSSTLNLPLLPLCGMIQDLVQDLNSTSSGLWVEVEPGNFSDIIFPGQEYYLLYKGRESNSTERANLTIPEIEGDQVIQLSFRYAIFGNAQLEVYKDQEEQRNTLIWTAALETARTWSYVEKSVPTSGPTQIRFSVSPQRPSHNEDVPVLVGLSDISIRVPVETTTEFIPTTALTTELTTANIT</sequence>
<dbReference type="AlphaFoldDB" id="A0A3S1AZK9"/>
<evidence type="ECO:0000313" key="2">
    <source>
        <dbReference type="EMBL" id="RUS72372.1"/>
    </source>
</evidence>
<dbReference type="Gene3D" id="2.60.120.200">
    <property type="match status" value="1"/>
</dbReference>
<organism evidence="2 3">
    <name type="scientific">Elysia chlorotica</name>
    <name type="common">Eastern emerald elysia</name>
    <name type="synonym">Sea slug</name>
    <dbReference type="NCBI Taxonomy" id="188477"/>
    <lineage>
        <taxon>Eukaryota</taxon>
        <taxon>Metazoa</taxon>
        <taxon>Spiralia</taxon>
        <taxon>Lophotrochozoa</taxon>
        <taxon>Mollusca</taxon>
        <taxon>Gastropoda</taxon>
        <taxon>Heterobranchia</taxon>
        <taxon>Euthyneura</taxon>
        <taxon>Panpulmonata</taxon>
        <taxon>Sacoglossa</taxon>
        <taxon>Placobranchoidea</taxon>
        <taxon>Plakobranchidae</taxon>
        <taxon>Elysia</taxon>
    </lineage>
</organism>
<dbReference type="InterPro" id="IPR013320">
    <property type="entry name" value="ConA-like_dom_sf"/>
</dbReference>
<proteinExistence type="predicted"/>
<evidence type="ECO:0000259" key="1">
    <source>
        <dbReference type="Pfam" id="PF00629"/>
    </source>
</evidence>
<comment type="caution">
    <text evidence="2">The sequence shown here is derived from an EMBL/GenBank/DDBJ whole genome shotgun (WGS) entry which is preliminary data.</text>
</comment>
<evidence type="ECO:0000313" key="3">
    <source>
        <dbReference type="Proteomes" id="UP000271974"/>
    </source>
</evidence>
<dbReference type="Pfam" id="PF00629">
    <property type="entry name" value="MAM"/>
    <property type="match status" value="1"/>
</dbReference>
<reference evidence="2 3" key="1">
    <citation type="submission" date="2019-01" db="EMBL/GenBank/DDBJ databases">
        <title>A draft genome assembly of the solar-powered sea slug Elysia chlorotica.</title>
        <authorList>
            <person name="Cai H."/>
            <person name="Li Q."/>
            <person name="Fang X."/>
            <person name="Li J."/>
            <person name="Curtis N.E."/>
            <person name="Altenburger A."/>
            <person name="Shibata T."/>
            <person name="Feng M."/>
            <person name="Maeda T."/>
            <person name="Schwartz J.A."/>
            <person name="Shigenobu S."/>
            <person name="Lundholm N."/>
            <person name="Nishiyama T."/>
            <person name="Yang H."/>
            <person name="Hasebe M."/>
            <person name="Li S."/>
            <person name="Pierce S.K."/>
            <person name="Wang J."/>
        </authorList>
    </citation>
    <scope>NUCLEOTIDE SEQUENCE [LARGE SCALE GENOMIC DNA]</scope>
    <source>
        <strain evidence="2">EC2010</strain>
        <tissue evidence="2">Whole organism of an adult</tissue>
    </source>
</reference>
<name>A0A3S1AZK9_ELYCH</name>
<dbReference type="GO" id="GO:0016020">
    <property type="term" value="C:membrane"/>
    <property type="evidence" value="ECO:0007669"/>
    <property type="project" value="InterPro"/>
</dbReference>
<dbReference type="SUPFAM" id="SSF49899">
    <property type="entry name" value="Concanavalin A-like lectins/glucanases"/>
    <property type="match status" value="1"/>
</dbReference>
<dbReference type="EMBL" id="RQTK01001075">
    <property type="protein sequence ID" value="RUS72372.1"/>
    <property type="molecule type" value="Genomic_DNA"/>
</dbReference>
<protein>
    <recommendedName>
        <fullName evidence="1">MAM domain-containing protein</fullName>
    </recommendedName>
</protein>
<dbReference type="InterPro" id="IPR000998">
    <property type="entry name" value="MAM_dom"/>
</dbReference>
<feature type="non-terminal residue" evidence="2">
    <location>
        <position position="392"/>
    </location>
</feature>
<gene>
    <name evidence="2" type="ORF">EGW08_019870</name>
</gene>
<keyword evidence="3" id="KW-1185">Reference proteome</keyword>
<dbReference type="Proteomes" id="UP000271974">
    <property type="component" value="Unassembled WGS sequence"/>
</dbReference>
<feature type="domain" description="MAM" evidence="1">
    <location>
        <begin position="221"/>
        <end position="352"/>
    </location>
</feature>
<accession>A0A3S1AZK9</accession>